<reference evidence="4 5" key="1">
    <citation type="submission" date="2016-10" db="EMBL/GenBank/DDBJ databases">
        <authorList>
            <person name="de Groot N.N."/>
        </authorList>
    </citation>
    <scope>NUCLEOTIDE SEQUENCE [LARGE SCALE GENOMIC DNA]</scope>
    <source>
        <strain evidence="4 5">DSM 19981</strain>
    </source>
</reference>
<dbReference type="OrthoDB" id="9783791at2"/>
<feature type="compositionally biased region" description="Low complexity" evidence="1">
    <location>
        <begin position="17"/>
        <end position="34"/>
    </location>
</feature>
<sequence length="858" mass="93708">MNSGTLALLRGLSAPASAAPMADKPAPPAGAAQPHGTVESWTDTHVWGWAIDPARPHEPLSVELWDGEQLILRTRADLWRPDVAPPGGAPGLLCGFNIAMPQHLLIEARHILHLRIAGQGEDLANSPLVLDNPKPPLRWEDVAALLPKLEARAAAATSAAEMRDVVGPVMATLGAMLPRYTQLAAQAGEDRAQATIDLAFSFSDRLGTILQDFCARYPQLSFPDAPDPEVSVIIPVHGKFAYTYQCLASILKALPRTGFEVIVVDDASMDETLFLPSVISGAVLYLRSPRNGGFIASCNAGAAAARGRYLLFLNNDTEVRDGWLDALRDTFAEVPDAGLVGSKLIFPDGSVQEAGGIVWRLGDGWNYGRGSRPDDPRISYMRDVDYVSGASIMVPRPVFDALGGFDAHYSPAYYEDTDLAFRIRQRGLRVLYQPLSELVHHEGITSGTDVKGTGAKRYQLVNGRKFFDRWRDALSRHRLNGDEPELAKERGITRRILFIDETTPTPQEDAGSVAAVAHMRAMQALGAKITFVPADNMAHLGTLTQALQRIGIECLHHPWYWSLEEVIRKRGAEFDTVFLHRFVNAFKYAGLIRSAMPQARIIYSVADLHHLRLEREAAITGSPAIAKEAAVVKAREVTALSMADQVIVHSTHEAAYLAGAVAEDRLNVIPWTVKARPGAASFADRQGITYLGGYRHTPNVDAVTFFVEQVMPHLRPLLPGIVFRIAGSHMPDSFHRLAAPDVHLEGFVPQLGPYLDRQRLMVAPLRYGAGVKGKVLESLAHGVPCVATTMAAEGMGLTHAEDIALADEPRAIAEAIAWLYQDEAAWQRLRANGLAYVERTCGDDAINSRFKTLFDRLA</sequence>
<evidence type="ECO:0000259" key="3">
    <source>
        <dbReference type="Pfam" id="PF00535"/>
    </source>
</evidence>
<dbReference type="GO" id="GO:0016740">
    <property type="term" value="F:transferase activity"/>
    <property type="evidence" value="ECO:0007669"/>
    <property type="project" value="UniProtKB-KW"/>
</dbReference>
<evidence type="ECO:0000313" key="5">
    <source>
        <dbReference type="Proteomes" id="UP000199473"/>
    </source>
</evidence>
<dbReference type="SUPFAM" id="SSF53448">
    <property type="entry name" value="Nucleotide-diphospho-sugar transferases"/>
    <property type="match status" value="1"/>
</dbReference>
<accession>A0A1I4CD16</accession>
<dbReference type="Proteomes" id="UP000199473">
    <property type="component" value="Unassembled WGS sequence"/>
</dbReference>
<keyword evidence="5" id="KW-1185">Reference proteome</keyword>
<dbReference type="InterPro" id="IPR001173">
    <property type="entry name" value="Glyco_trans_2-like"/>
</dbReference>
<evidence type="ECO:0000256" key="1">
    <source>
        <dbReference type="SAM" id="MobiDB-lite"/>
    </source>
</evidence>
<dbReference type="Gene3D" id="3.40.50.2000">
    <property type="entry name" value="Glycogen Phosphorylase B"/>
    <property type="match status" value="1"/>
</dbReference>
<feature type="domain" description="Glycosyltransferase 2-like" evidence="3">
    <location>
        <begin position="231"/>
        <end position="351"/>
    </location>
</feature>
<proteinExistence type="predicted"/>
<name>A0A1I4CD16_9PROT</name>
<dbReference type="PANTHER" id="PTHR43179:SF7">
    <property type="entry name" value="RHAMNOSYLTRANSFERASE WBBL"/>
    <property type="match status" value="1"/>
</dbReference>
<keyword evidence="2" id="KW-0732">Signal</keyword>
<dbReference type="PANTHER" id="PTHR43179">
    <property type="entry name" value="RHAMNOSYLTRANSFERASE WBBL"/>
    <property type="match status" value="1"/>
</dbReference>
<feature type="signal peptide" evidence="2">
    <location>
        <begin position="1"/>
        <end position="18"/>
    </location>
</feature>
<gene>
    <name evidence="4" type="ORF">SAMN02745775_107139</name>
</gene>
<dbReference type="SUPFAM" id="SSF53756">
    <property type="entry name" value="UDP-Glycosyltransferase/glycogen phosphorylase"/>
    <property type="match status" value="1"/>
</dbReference>
<evidence type="ECO:0000313" key="4">
    <source>
        <dbReference type="EMBL" id="SFK78835.1"/>
    </source>
</evidence>
<dbReference type="Pfam" id="PF00535">
    <property type="entry name" value="Glycos_transf_2"/>
    <property type="match status" value="1"/>
</dbReference>
<dbReference type="EMBL" id="FOSQ01000007">
    <property type="protein sequence ID" value="SFK78835.1"/>
    <property type="molecule type" value="Genomic_DNA"/>
</dbReference>
<organism evidence="4 5">
    <name type="scientific">Falsiroseomonas stagni DSM 19981</name>
    <dbReference type="NCBI Taxonomy" id="1123062"/>
    <lineage>
        <taxon>Bacteria</taxon>
        <taxon>Pseudomonadati</taxon>
        <taxon>Pseudomonadota</taxon>
        <taxon>Alphaproteobacteria</taxon>
        <taxon>Acetobacterales</taxon>
        <taxon>Roseomonadaceae</taxon>
        <taxon>Falsiroseomonas</taxon>
    </lineage>
</organism>
<dbReference type="InterPro" id="IPR029044">
    <property type="entry name" value="Nucleotide-diphossugar_trans"/>
</dbReference>
<protein>
    <submittedName>
        <fullName evidence="4">Glycosyltransferase, GT2 family</fullName>
    </submittedName>
</protein>
<dbReference type="CDD" id="cd03801">
    <property type="entry name" value="GT4_PimA-like"/>
    <property type="match status" value="1"/>
</dbReference>
<dbReference type="CDD" id="cd04186">
    <property type="entry name" value="GT_2_like_c"/>
    <property type="match status" value="1"/>
</dbReference>
<feature type="region of interest" description="Disordered" evidence="1">
    <location>
        <begin position="17"/>
        <end position="38"/>
    </location>
</feature>
<dbReference type="Gene3D" id="3.90.550.10">
    <property type="entry name" value="Spore Coat Polysaccharide Biosynthesis Protein SpsA, Chain A"/>
    <property type="match status" value="1"/>
</dbReference>
<keyword evidence="4" id="KW-0808">Transferase</keyword>
<feature type="chain" id="PRO_5011515738" evidence="2">
    <location>
        <begin position="19"/>
        <end position="858"/>
    </location>
</feature>
<dbReference type="Pfam" id="PF13692">
    <property type="entry name" value="Glyco_trans_1_4"/>
    <property type="match status" value="1"/>
</dbReference>
<evidence type="ECO:0000256" key="2">
    <source>
        <dbReference type="SAM" id="SignalP"/>
    </source>
</evidence>
<dbReference type="AlphaFoldDB" id="A0A1I4CD16"/>
<dbReference type="RefSeq" id="WP_092961329.1">
    <property type="nucleotide sequence ID" value="NZ_FOSQ01000007.1"/>
</dbReference>
<dbReference type="STRING" id="1123062.SAMN02745775_107139"/>